<keyword evidence="2" id="KW-1185">Reference proteome</keyword>
<dbReference type="EMBL" id="PQFF01000176">
    <property type="protein sequence ID" value="RHZ77033.1"/>
    <property type="molecule type" value="Genomic_DNA"/>
</dbReference>
<reference evidence="1 2" key="1">
    <citation type="submission" date="2018-08" db="EMBL/GenBank/DDBJ databases">
        <title>Genome and evolution of the arbuscular mycorrhizal fungus Diversispora epigaea (formerly Glomus versiforme) and its bacterial endosymbionts.</title>
        <authorList>
            <person name="Sun X."/>
            <person name="Fei Z."/>
            <person name="Harrison M."/>
        </authorList>
    </citation>
    <scope>NUCLEOTIDE SEQUENCE [LARGE SCALE GENOMIC DNA]</scope>
    <source>
        <strain evidence="1 2">IT104</strain>
    </source>
</reference>
<comment type="caution">
    <text evidence="1">The sequence shown here is derived from an EMBL/GenBank/DDBJ whole genome shotgun (WGS) entry which is preliminary data.</text>
</comment>
<name>A0A397IVT2_9GLOM</name>
<evidence type="ECO:0000313" key="2">
    <source>
        <dbReference type="Proteomes" id="UP000266861"/>
    </source>
</evidence>
<sequence>MIGEQKYSDSIKYVSLLTLGEIGLTGELFLTDIGIPRICWKKIGVKGWGMPWGSEYLVGLEYFSTPAQSPNVPPHLRQILLSCNKVETSKAVLSYNEKARLDFIQIIFQNPKLLLNYYRKDSSNFEIDNNFVTDNDRDKDLIVYKENFDFLVCCKEIGFDDVERVFFC</sequence>
<accession>A0A397IVT2</accession>
<dbReference type="OrthoDB" id="10030313at2759"/>
<dbReference type="Proteomes" id="UP000266861">
    <property type="component" value="Unassembled WGS sequence"/>
</dbReference>
<dbReference type="AlphaFoldDB" id="A0A397IVT2"/>
<dbReference type="STRING" id="1348612.A0A397IVT2"/>
<gene>
    <name evidence="1" type="ORF">Glove_186g57</name>
</gene>
<proteinExistence type="predicted"/>
<organism evidence="1 2">
    <name type="scientific">Diversispora epigaea</name>
    <dbReference type="NCBI Taxonomy" id="1348612"/>
    <lineage>
        <taxon>Eukaryota</taxon>
        <taxon>Fungi</taxon>
        <taxon>Fungi incertae sedis</taxon>
        <taxon>Mucoromycota</taxon>
        <taxon>Glomeromycotina</taxon>
        <taxon>Glomeromycetes</taxon>
        <taxon>Diversisporales</taxon>
        <taxon>Diversisporaceae</taxon>
        <taxon>Diversispora</taxon>
    </lineage>
</organism>
<evidence type="ECO:0000313" key="1">
    <source>
        <dbReference type="EMBL" id="RHZ77033.1"/>
    </source>
</evidence>
<protein>
    <submittedName>
        <fullName evidence="1">Uncharacterized protein</fullName>
    </submittedName>
</protein>